<dbReference type="InterPro" id="IPR038765">
    <property type="entry name" value="Papain-like_cys_pep_sf"/>
</dbReference>
<organism evidence="4 5">
    <name type="scientific">Rotaria sordida</name>
    <dbReference type="NCBI Taxonomy" id="392033"/>
    <lineage>
        <taxon>Eukaryota</taxon>
        <taxon>Metazoa</taxon>
        <taxon>Spiralia</taxon>
        <taxon>Gnathifera</taxon>
        <taxon>Rotifera</taxon>
        <taxon>Eurotatoria</taxon>
        <taxon>Bdelloidea</taxon>
        <taxon>Philodinida</taxon>
        <taxon>Philodinidae</taxon>
        <taxon>Rotaria</taxon>
    </lineage>
</organism>
<sequence>MAEDKYLVDPETGDRFRLGGCLISDKPSNLPRFGGARCLSNLELPSSVDLRQFMSPVEHQDNLNSCVGNVLAGAHEFLIMKNSRKKVNVSRLFIYYNARIIDKLQENKMIDKGTHIASAVQGLIDYGCCKEEMYPYNPANVNLKPPPQCYLEAEKHRIMEAMTARVELNEMRGCLAEAYPFAFGLRLFPSFAQAGSNGGRVQMPNIHYESQSAEQGCHAMLAVGYSDLSGCFIVRNSWGEKWGDKGYCYIPYQYMCNMQLCYNIHIIKVACDDSSLQRDTSILNPYDWNVDKNKRCYIPQNYPYQNFDYKFFWKLNDSFNYFISISQNGQVVPFVWKTIKTVNSNVEHHTAVSPKNEVQISFILWIDKKTSENGHIEKRLKNDKNVKIDFCETLPRAEAHILKHKDKITLSSTFHIICRGYYKDEDKNPLHLLRFLSDNSLSHVPVLVFTHDKSGLLTHLQSEAPSMAINDWKQRLFITGNHEELIKNIKEKIANKQSSNK</sequence>
<reference evidence="4" key="1">
    <citation type="submission" date="2021-02" db="EMBL/GenBank/DDBJ databases">
        <authorList>
            <person name="Nowell W R."/>
        </authorList>
    </citation>
    <scope>NUCLEOTIDE SEQUENCE</scope>
</reference>
<dbReference type="AlphaFoldDB" id="A0A814FJ49"/>
<proteinExistence type="inferred from homology"/>
<comment type="similarity">
    <text evidence="1">Belongs to the peptidase C1 family.</text>
</comment>
<protein>
    <recommendedName>
        <fullName evidence="2">Peptidase C1A papain C-terminal domain-containing protein</fullName>
    </recommendedName>
</protein>
<name>A0A814FJ49_9BILA</name>
<comment type="caution">
    <text evidence="4">The sequence shown here is derived from an EMBL/GenBank/DDBJ whole genome shotgun (WGS) entry which is preliminary data.</text>
</comment>
<dbReference type="CDD" id="cd02619">
    <property type="entry name" value="Peptidase_C1"/>
    <property type="match status" value="1"/>
</dbReference>
<dbReference type="InterPro" id="IPR000668">
    <property type="entry name" value="Peptidase_C1A_C"/>
</dbReference>
<evidence type="ECO:0000259" key="2">
    <source>
        <dbReference type="SMART" id="SM00645"/>
    </source>
</evidence>
<dbReference type="Proteomes" id="UP000663854">
    <property type="component" value="Unassembled WGS sequence"/>
</dbReference>
<dbReference type="GO" id="GO:0006508">
    <property type="term" value="P:proteolysis"/>
    <property type="evidence" value="ECO:0007669"/>
    <property type="project" value="InterPro"/>
</dbReference>
<evidence type="ECO:0000313" key="3">
    <source>
        <dbReference type="EMBL" id="CAF0889887.1"/>
    </source>
</evidence>
<dbReference type="PROSITE" id="PS00639">
    <property type="entry name" value="THIOL_PROTEASE_HIS"/>
    <property type="match status" value="1"/>
</dbReference>
<evidence type="ECO:0000313" key="4">
    <source>
        <dbReference type="EMBL" id="CAF0986402.1"/>
    </source>
</evidence>
<dbReference type="PANTHER" id="PTHR12411">
    <property type="entry name" value="CYSTEINE PROTEASE FAMILY C1-RELATED"/>
    <property type="match status" value="1"/>
</dbReference>
<evidence type="ECO:0000313" key="5">
    <source>
        <dbReference type="Proteomes" id="UP000663870"/>
    </source>
</evidence>
<gene>
    <name evidence="4" type="ORF">JXQ802_LOCUS13452</name>
    <name evidence="3" type="ORF">PYM288_LOCUS8975</name>
</gene>
<dbReference type="EMBL" id="CAJNOH010000125">
    <property type="protein sequence ID" value="CAF0889887.1"/>
    <property type="molecule type" value="Genomic_DNA"/>
</dbReference>
<accession>A0A814FJ49</accession>
<dbReference type="Proteomes" id="UP000663870">
    <property type="component" value="Unassembled WGS sequence"/>
</dbReference>
<dbReference type="InterPro" id="IPR025660">
    <property type="entry name" value="Pept_his_AS"/>
</dbReference>
<dbReference type="GO" id="GO:0008234">
    <property type="term" value="F:cysteine-type peptidase activity"/>
    <property type="evidence" value="ECO:0007669"/>
    <property type="project" value="InterPro"/>
</dbReference>
<evidence type="ECO:0000256" key="1">
    <source>
        <dbReference type="ARBA" id="ARBA00008455"/>
    </source>
</evidence>
<dbReference type="SMART" id="SM00645">
    <property type="entry name" value="Pept_C1"/>
    <property type="match status" value="1"/>
</dbReference>
<dbReference type="Gene3D" id="3.90.70.10">
    <property type="entry name" value="Cysteine proteinases"/>
    <property type="match status" value="1"/>
</dbReference>
<dbReference type="Pfam" id="PF00112">
    <property type="entry name" value="Peptidase_C1"/>
    <property type="match status" value="1"/>
</dbReference>
<keyword evidence="5" id="KW-1185">Reference proteome</keyword>
<dbReference type="EMBL" id="CAJNOL010000290">
    <property type="protein sequence ID" value="CAF0986402.1"/>
    <property type="molecule type" value="Genomic_DNA"/>
</dbReference>
<feature type="domain" description="Peptidase C1A papain C-terminal" evidence="2">
    <location>
        <begin position="44"/>
        <end position="266"/>
    </location>
</feature>
<dbReference type="InterPro" id="IPR013128">
    <property type="entry name" value="Peptidase_C1A"/>
</dbReference>
<dbReference type="SUPFAM" id="SSF54001">
    <property type="entry name" value="Cysteine proteinases"/>
    <property type="match status" value="1"/>
</dbReference>